<name>A0A8D8XGT4_9HEMI</name>
<feature type="compositionally biased region" description="Basic and acidic residues" evidence="1">
    <location>
        <begin position="1"/>
        <end position="10"/>
    </location>
</feature>
<feature type="region of interest" description="Disordered" evidence="1">
    <location>
        <begin position="1"/>
        <end position="65"/>
    </location>
</feature>
<proteinExistence type="predicted"/>
<dbReference type="AlphaFoldDB" id="A0A8D8XGT4"/>
<accession>A0A8D8XGT4</accession>
<organism evidence="2">
    <name type="scientific">Cacopsylla melanoneura</name>
    <dbReference type="NCBI Taxonomy" id="428564"/>
    <lineage>
        <taxon>Eukaryota</taxon>
        <taxon>Metazoa</taxon>
        <taxon>Ecdysozoa</taxon>
        <taxon>Arthropoda</taxon>
        <taxon>Hexapoda</taxon>
        <taxon>Insecta</taxon>
        <taxon>Pterygota</taxon>
        <taxon>Neoptera</taxon>
        <taxon>Paraneoptera</taxon>
        <taxon>Hemiptera</taxon>
        <taxon>Sternorrhyncha</taxon>
        <taxon>Psylloidea</taxon>
        <taxon>Psyllidae</taxon>
        <taxon>Psyllinae</taxon>
        <taxon>Cacopsylla</taxon>
    </lineage>
</organism>
<reference evidence="2" key="1">
    <citation type="submission" date="2021-05" db="EMBL/GenBank/DDBJ databases">
        <authorList>
            <person name="Alioto T."/>
            <person name="Alioto T."/>
            <person name="Gomez Garrido J."/>
        </authorList>
    </citation>
    <scope>NUCLEOTIDE SEQUENCE</scope>
</reference>
<dbReference type="EMBL" id="HBUF01316336">
    <property type="protein sequence ID" value="CAG6694059.1"/>
    <property type="molecule type" value="Transcribed_RNA"/>
</dbReference>
<sequence>MYIVHVHSEDRDEAENSTELRRSEQEMEEVFTTPVYGQYSHRDGASVPEMEEVSTTPVYGQYGHRDEAVNSKELRRSVPEKEKAFTTPVYSYRDEVSKLWWSVPTVNGQYGHRVSTKWSGLKEFSTPAYSHRDEAENSTSP</sequence>
<evidence type="ECO:0000313" key="2">
    <source>
        <dbReference type="EMBL" id="CAG6694055.1"/>
    </source>
</evidence>
<protein>
    <submittedName>
        <fullName evidence="2">Uncharacterized protein</fullName>
    </submittedName>
</protein>
<dbReference type="EMBL" id="HBUF01316334">
    <property type="protein sequence ID" value="CAG6694055.1"/>
    <property type="molecule type" value="Transcribed_RNA"/>
</dbReference>
<evidence type="ECO:0000256" key="1">
    <source>
        <dbReference type="SAM" id="MobiDB-lite"/>
    </source>
</evidence>